<feature type="region of interest" description="Disordered" evidence="1">
    <location>
        <begin position="505"/>
        <end position="566"/>
    </location>
</feature>
<feature type="region of interest" description="Disordered" evidence="1">
    <location>
        <begin position="296"/>
        <end position="345"/>
    </location>
</feature>
<feature type="region of interest" description="Disordered" evidence="1">
    <location>
        <begin position="775"/>
        <end position="795"/>
    </location>
</feature>
<gene>
    <name evidence="2" type="ORF">DSTB1V02_LOCUS10330</name>
</gene>
<proteinExistence type="predicted"/>
<dbReference type="Proteomes" id="UP000677054">
    <property type="component" value="Unassembled WGS sequence"/>
</dbReference>
<feature type="compositionally biased region" description="Polar residues" evidence="1">
    <location>
        <begin position="505"/>
        <end position="516"/>
    </location>
</feature>
<feature type="compositionally biased region" description="Basic residues" evidence="1">
    <location>
        <begin position="143"/>
        <end position="156"/>
    </location>
</feature>
<dbReference type="AlphaFoldDB" id="A0A7R9FPT0"/>
<feature type="region of interest" description="Disordered" evidence="1">
    <location>
        <begin position="725"/>
        <end position="761"/>
    </location>
</feature>
<feature type="region of interest" description="Disordered" evidence="1">
    <location>
        <begin position="362"/>
        <end position="384"/>
    </location>
</feature>
<feature type="compositionally biased region" description="Polar residues" evidence="1">
    <location>
        <begin position="329"/>
        <end position="345"/>
    </location>
</feature>
<protein>
    <submittedName>
        <fullName evidence="2">Uncharacterized protein</fullName>
    </submittedName>
</protein>
<evidence type="ECO:0000313" key="2">
    <source>
        <dbReference type="EMBL" id="CAD7250557.1"/>
    </source>
</evidence>
<keyword evidence="3" id="KW-1185">Reference proteome</keyword>
<sequence>MPSHRISRERESSGHQRKKKLRKRKPTSKSLDRKNNDSVEAHLAGSTSMRSILEKCHDDRDTRPFSSTKGRVSSFPERYVPSKEILNKAASNMIKVLNAAHRSEMGTLQELNCSDPDDPKPSAPQMMLAKLPSKRYADSPASPRRRGRSLSPKRQKKPCFVDQIPKDFMERIKRYYNYLDIPEADDGQLTKKLIEEIKENCNQCMLQDVLQLLMKEVPSPSSGRDPPTTPLNYHTAAYSCLSTFTFHRGVHRPTSFRQPRNAIMPSDGDVKIHRENPVVTVSRPVPSVPLEPSSNIVGLSIAPAPSQHDNQTRHAARNAKNRKCKETRSFQASSVNPDNCESSDHLLTNTTSETMLQHIPTQYPQGRSQHPRSQQQESCPEGLLGVLPGMNPFAGNHLITSYYDVPLEPRQNPQPASSSSLFSYSSMDVGPANPQQPYLNLTAESNRYHSPRGNTRFVLMNVQPRELLSSEEFPSAPLFNENHDRSIFNTSHLFCTEESSGASQLPTFVSRGNPSVTYDDRGGNTRPDDSWMKVGLPPNPAAHPEEGFQRPPPDGMKHKSLTSGHSARYRSRQMEPGDPIQFVGYQDHQPKSNAATHVNGRAATDFFCPSLVSSSQLRSDDRGFQSSVPPVHVSSYYRGTSYANCGMDAVDSRQSVNLQQFPPTQTWHQGNTPVRIDAGLLQASTNNPSNFGVPHFHNNSSASYRETGPASLGFLDSRFINRNWEPNPLPSNEGQRPNLPSNNLYGKEASHRNKAVSTRHVPESPNMYFLLQTILSPDTSVSDRTTSYERPPRES</sequence>
<feature type="compositionally biased region" description="Basic residues" evidence="1">
    <location>
        <begin position="15"/>
        <end position="27"/>
    </location>
</feature>
<organism evidence="2">
    <name type="scientific">Darwinula stevensoni</name>
    <dbReference type="NCBI Taxonomy" id="69355"/>
    <lineage>
        <taxon>Eukaryota</taxon>
        <taxon>Metazoa</taxon>
        <taxon>Ecdysozoa</taxon>
        <taxon>Arthropoda</taxon>
        <taxon>Crustacea</taxon>
        <taxon>Oligostraca</taxon>
        <taxon>Ostracoda</taxon>
        <taxon>Podocopa</taxon>
        <taxon>Podocopida</taxon>
        <taxon>Darwinulocopina</taxon>
        <taxon>Darwinuloidea</taxon>
        <taxon>Darwinulidae</taxon>
        <taxon>Darwinula</taxon>
    </lineage>
</organism>
<dbReference type="EMBL" id="LR902441">
    <property type="protein sequence ID" value="CAD7250557.1"/>
    <property type="molecule type" value="Genomic_DNA"/>
</dbReference>
<reference evidence="2" key="1">
    <citation type="submission" date="2020-11" db="EMBL/GenBank/DDBJ databases">
        <authorList>
            <person name="Tran Van P."/>
        </authorList>
    </citation>
    <scope>NUCLEOTIDE SEQUENCE</scope>
</reference>
<dbReference type="EMBL" id="CAJPEV010002924">
    <property type="protein sequence ID" value="CAG0898443.1"/>
    <property type="molecule type" value="Genomic_DNA"/>
</dbReference>
<feature type="compositionally biased region" description="Basic and acidic residues" evidence="1">
    <location>
        <begin position="30"/>
        <end position="40"/>
    </location>
</feature>
<feature type="compositionally biased region" description="Basic and acidic residues" evidence="1">
    <location>
        <begin position="518"/>
        <end position="531"/>
    </location>
</feature>
<evidence type="ECO:0000256" key="1">
    <source>
        <dbReference type="SAM" id="MobiDB-lite"/>
    </source>
</evidence>
<feature type="compositionally biased region" description="Polar residues" evidence="1">
    <location>
        <begin position="362"/>
        <end position="378"/>
    </location>
</feature>
<feature type="compositionally biased region" description="Basic and acidic residues" evidence="1">
    <location>
        <begin position="1"/>
        <end position="14"/>
    </location>
</feature>
<name>A0A7R9FPT0_9CRUS</name>
<feature type="compositionally biased region" description="Basic residues" evidence="1">
    <location>
        <begin position="314"/>
        <end position="325"/>
    </location>
</feature>
<feature type="compositionally biased region" description="Polar residues" evidence="1">
    <location>
        <begin position="775"/>
        <end position="785"/>
    </location>
</feature>
<feature type="compositionally biased region" description="Polar residues" evidence="1">
    <location>
        <begin position="730"/>
        <end position="744"/>
    </location>
</feature>
<feature type="non-terminal residue" evidence="2">
    <location>
        <position position="795"/>
    </location>
</feature>
<feature type="compositionally biased region" description="Basic and acidic residues" evidence="1">
    <location>
        <begin position="52"/>
        <end position="63"/>
    </location>
</feature>
<feature type="region of interest" description="Disordered" evidence="1">
    <location>
        <begin position="131"/>
        <end position="156"/>
    </location>
</feature>
<feature type="region of interest" description="Disordered" evidence="1">
    <location>
        <begin position="1"/>
        <end position="76"/>
    </location>
</feature>
<feature type="compositionally biased region" description="Basic and acidic residues" evidence="1">
    <location>
        <begin position="786"/>
        <end position="795"/>
    </location>
</feature>
<accession>A0A7R9FPT0</accession>
<evidence type="ECO:0000313" key="3">
    <source>
        <dbReference type="Proteomes" id="UP000677054"/>
    </source>
</evidence>